<evidence type="ECO:0000256" key="2">
    <source>
        <dbReference type="ARBA" id="ARBA00010617"/>
    </source>
</evidence>
<dbReference type="InterPro" id="IPR002401">
    <property type="entry name" value="Cyt_P450_E_grp-I"/>
</dbReference>
<comment type="subcellular location">
    <subcellularLocation>
        <location evidence="1">Membrane</location>
    </subcellularLocation>
</comment>
<evidence type="ECO:0000313" key="14">
    <source>
        <dbReference type="Proteomes" id="UP001370490"/>
    </source>
</evidence>
<evidence type="ECO:0000313" key="13">
    <source>
        <dbReference type="EMBL" id="KAK6933413.1"/>
    </source>
</evidence>
<dbReference type="AlphaFoldDB" id="A0AAN8VE64"/>
<dbReference type="SUPFAM" id="SSF48264">
    <property type="entry name" value="Cytochrome P450"/>
    <property type="match status" value="1"/>
</dbReference>
<name>A0AAN8VE64_9MAGN</name>
<dbReference type="PANTHER" id="PTHR24282:SF255">
    <property type="entry name" value="CYTOCHROME P450 72A11-RELATED"/>
    <property type="match status" value="1"/>
</dbReference>
<dbReference type="InterPro" id="IPR036396">
    <property type="entry name" value="Cyt_P450_sf"/>
</dbReference>
<dbReference type="EMBL" id="JBAMMX010000009">
    <property type="protein sequence ID" value="KAK6933413.1"/>
    <property type="molecule type" value="Genomic_DNA"/>
</dbReference>
<evidence type="ECO:0000256" key="7">
    <source>
        <dbReference type="ARBA" id="ARBA00023002"/>
    </source>
</evidence>
<comment type="similarity">
    <text evidence="2 12">Belongs to the cytochrome P450 family.</text>
</comment>
<keyword evidence="8 11" id="KW-0408">Iron</keyword>
<keyword evidence="6" id="KW-1133">Transmembrane helix</keyword>
<proteinExistence type="inferred from homology"/>
<protein>
    <submittedName>
        <fullName evidence="13">Cytochrome P450</fullName>
    </submittedName>
</protein>
<dbReference type="PRINTS" id="PR00463">
    <property type="entry name" value="EP450I"/>
</dbReference>
<evidence type="ECO:0000256" key="4">
    <source>
        <dbReference type="ARBA" id="ARBA00022692"/>
    </source>
</evidence>
<dbReference type="Proteomes" id="UP001370490">
    <property type="component" value="Unassembled WGS sequence"/>
</dbReference>
<evidence type="ECO:0000256" key="3">
    <source>
        <dbReference type="ARBA" id="ARBA00022617"/>
    </source>
</evidence>
<evidence type="ECO:0000256" key="5">
    <source>
        <dbReference type="ARBA" id="ARBA00022723"/>
    </source>
</evidence>
<evidence type="ECO:0000256" key="6">
    <source>
        <dbReference type="ARBA" id="ARBA00022989"/>
    </source>
</evidence>
<evidence type="ECO:0000256" key="1">
    <source>
        <dbReference type="ARBA" id="ARBA00004370"/>
    </source>
</evidence>
<evidence type="ECO:0000256" key="12">
    <source>
        <dbReference type="RuleBase" id="RU000461"/>
    </source>
</evidence>
<keyword evidence="5 11" id="KW-0479">Metal-binding</keyword>
<evidence type="ECO:0000256" key="9">
    <source>
        <dbReference type="ARBA" id="ARBA00023033"/>
    </source>
</evidence>
<dbReference type="GO" id="GO:0016020">
    <property type="term" value="C:membrane"/>
    <property type="evidence" value="ECO:0007669"/>
    <property type="project" value="UniProtKB-SubCell"/>
</dbReference>
<keyword evidence="3 11" id="KW-0349">Heme</keyword>
<dbReference type="Gene3D" id="1.10.630.10">
    <property type="entry name" value="Cytochrome P450"/>
    <property type="match status" value="1"/>
</dbReference>
<dbReference type="InterPro" id="IPR017972">
    <property type="entry name" value="Cyt_P450_CS"/>
</dbReference>
<comment type="caution">
    <text evidence="13">The sequence shown here is derived from an EMBL/GenBank/DDBJ whole genome shotgun (WGS) entry which is preliminary data.</text>
</comment>
<keyword evidence="9 12" id="KW-0503">Monooxygenase</keyword>
<dbReference type="PRINTS" id="PR00385">
    <property type="entry name" value="P450"/>
</dbReference>
<gene>
    <name evidence="13" type="ORF">RJ641_036307</name>
</gene>
<evidence type="ECO:0000256" key="10">
    <source>
        <dbReference type="ARBA" id="ARBA00023136"/>
    </source>
</evidence>
<keyword evidence="14" id="KW-1185">Reference proteome</keyword>
<keyword evidence="7 12" id="KW-0560">Oxidoreductase</keyword>
<dbReference type="InterPro" id="IPR050665">
    <property type="entry name" value="Cytochrome_P450_Monooxygen"/>
</dbReference>
<evidence type="ECO:0000256" key="8">
    <source>
        <dbReference type="ARBA" id="ARBA00023004"/>
    </source>
</evidence>
<keyword evidence="4" id="KW-0812">Transmembrane</keyword>
<reference evidence="13 14" key="1">
    <citation type="submission" date="2023-12" db="EMBL/GenBank/DDBJ databases">
        <title>A high-quality genome assembly for Dillenia turbinata (Dilleniales).</title>
        <authorList>
            <person name="Chanderbali A."/>
        </authorList>
    </citation>
    <scope>NUCLEOTIDE SEQUENCE [LARGE SCALE GENOMIC DNA]</scope>
    <source>
        <strain evidence="13">LSX21</strain>
        <tissue evidence="13">Leaf</tissue>
    </source>
</reference>
<keyword evidence="10" id="KW-0472">Membrane</keyword>
<accession>A0AAN8VE64</accession>
<dbReference type="GO" id="GO:0020037">
    <property type="term" value="F:heme binding"/>
    <property type="evidence" value="ECO:0007669"/>
    <property type="project" value="InterPro"/>
</dbReference>
<dbReference type="InterPro" id="IPR001128">
    <property type="entry name" value="Cyt_P450"/>
</dbReference>
<dbReference type="PROSITE" id="PS00086">
    <property type="entry name" value="CYTOCHROME_P450"/>
    <property type="match status" value="1"/>
</dbReference>
<dbReference type="GO" id="GO:0004497">
    <property type="term" value="F:monooxygenase activity"/>
    <property type="evidence" value="ECO:0007669"/>
    <property type="project" value="UniProtKB-KW"/>
</dbReference>
<feature type="binding site" description="axial binding residue" evidence="11">
    <location>
        <position position="324"/>
    </location>
    <ligand>
        <name>heme</name>
        <dbReference type="ChEBI" id="CHEBI:30413"/>
    </ligand>
    <ligandPart>
        <name>Fe</name>
        <dbReference type="ChEBI" id="CHEBI:18248"/>
    </ligandPart>
</feature>
<dbReference type="Pfam" id="PF00067">
    <property type="entry name" value="p450"/>
    <property type="match status" value="1"/>
</dbReference>
<dbReference type="GO" id="GO:0005506">
    <property type="term" value="F:iron ion binding"/>
    <property type="evidence" value="ECO:0007669"/>
    <property type="project" value="InterPro"/>
</dbReference>
<dbReference type="PANTHER" id="PTHR24282">
    <property type="entry name" value="CYTOCHROME P450 FAMILY MEMBER"/>
    <property type="match status" value="1"/>
</dbReference>
<comment type="cofactor">
    <cofactor evidence="11">
        <name>heme</name>
        <dbReference type="ChEBI" id="CHEBI:30413"/>
    </cofactor>
</comment>
<evidence type="ECO:0000256" key="11">
    <source>
        <dbReference type="PIRSR" id="PIRSR602401-1"/>
    </source>
</evidence>
<organism evidence="13 14">
    <name type="scientific">Dillenia turbinata</name>
    <dbReference type="NCBI Taxonomy" id="194707"/>
    <lineage>
        <taxon>Eukaryota</taxon>
        <taxon>Viridiplantae</taxon>
        <taxon>Streptophyta</taxon>
        <taxon>Embryophyta</taxon>
        <taxon>Tracheophyta</taxon>
        <taxon>Spermatophyta</taxon>
        <taxon>Magnoliopsida</taxon>
        <taxon>eudicotyledons</taxon>
        <taxon>Gunneridae</taxon>
        <taxon>Pentapetalae</taxon>
        <taxon>Dilleniales</taxon>
        <taxon>Dilleniaceae</taxon>
        <taxon>Dillenia</taxon>
    </lineage>
</organism>
<dbReference type="GO" id="GO:0016705">
    <property type="term" value="F:oxidoreductase activity, acting on paired donors, with incorporation or reduction of molecular oxygen"/>
    <property type="evidence" value="ECO:0007669"/>
    <property type="project" value="InterPro"/>
</dbReference>
<sequence length="376" mass="42371">MLFIQSLPQHIVPAVHLSCDEMISSWEKLLEDQELTELDVNLHLRDLTADIIARAAFGSNYEEGKKIFELQQEQFKLVLKVLQSISGQIPAWRANKGVENPILGPIKADTPFLPTKTNKRMKEISKEMYNIVRGIIHKRDTEIVQADDLLGMLMESDSKEIQENNSKKSGPSIDDIVDECKEFFFAGQGTTEFTLTWVMILLSSHSYWQTKAREEVFQVFGKNKPEFDGLNDLKIITMILYEAIRLYPVESDATRRVCKTTKLGDMTLPGGVLLALPTIQVHQDPEIWGNDAKEFSPERFSAGVCNASKGQSAFFGFGWGPRTCIGQNFAMVEAKLALAMILQHFSFELSPSYTHAPMGLVHTVPQYGAQLILRKV</sequence>